<dbReference type="RefSeq" id="WP_184223112.1">
    <property type="nucleotide sequence ID" value="NZ_JACHIP010000017.1"/>
</dbReference>
<dbReference type="EMBL" id="JACHIP010000017">
    <property type="protein sequence ID" value="MBB5060684.1"/>
    <property type="molecule type" value="Genomic_DNA"/>
</dbReference>
<keyword evidence="2" id="KW-1185">Reference proteome</keyword>
<organism evidence="1 2">
    <name type="scientific">Granulicella aggregans</name>
    <dbReference type="NCBI Taxonomy" id="474949"/>
    <lineage>
        <taxon>Bacteria</taxon>
        <taxon>Pseudomonadati</taxon>
        <taxon>Acidobacteriota</taxon>
        <taxon>Terriglobia</taxon>
        <taxon>Terriglobales</taxon>
        <taxon>Acidobacteriaceae</taxon>
        <taxon>Granulicella</taxon>
    </lineage>
</organism>
<comment type="caution">
    <text evidence="1">The sequence shown here is derived from an EMBL/GenBank/DDBJ whole genome shotgun (WGS) entry which is preliminary data.</text>
</comment>
<sequence>MINELDGTRYYSADSNKINLHDSGPYKYQEPEDYFTTLSLGFAVEVGLPSPPTLEAVQAFLPRGKTNGPSPTTGLTMTGTRVEMARPSRLFRP</sequence>
<evidence type="ECO:0000313" key="1">
    <source>
        <dbReference type="EMBL" id="MBB5060684.1"/>
    </source>
</evidence>
<accession>A0A7W7ZIP6</accession>
<evidence type="ECO:0000313" key="2">
    <source>
        <dbReference type="Proteomes" id="UP000540989"/>
    </source>
</evidence>
<gene>
    <name evidence="1" type="ORF">HDF16_005420</name>
</gene>
<dbReference type="Proteomes" id="UP000540989">
    <property type="component" value="Unassembled WGS sequence"/>
</dbReference>
<name>A0A7W7ZIP6_9BACT</name>
<protein>
    <submittedName>
        <fullName evidence="1">Uncharacterized protein</fullName>
    </submittedName>
</protein>
<proteinExistence type="predicted"/>
<dbReference type="AlphaFoldDB" id="A0A7W7ZIP6"/>
<reference evidence="1 2" key="1">
    <citation type="submission" date="2020-08" db="EMBL/GenBank/DDBJ databases">
        <title>Genomic Encyclopedia of Type Strains, Phase IV (KMG-V): Genome sequencing to study the core and pangenomes of soil and plant-associated prokaryotes.</title>
        <authorList>
            <person name="Whitman W."/>
        </authorList>
    </citation>
    <scope>NUCLEOTIDE SEQUENCE [LARGE SCALE GENOMIC DNA]</scope>
    <source>
        <strain evidence="1 2">M8UP14</strain>
    </source>
</reference>